<protein>
    <submittedName>
        <fullName evidence="1">Uncharacterized protein</fullName>
    </submittedName>
</protein>
<dbReference type="Proteomes" id="UP000215914">
    <property type="component" value="Unassembled WGS sequence"/>
</dbReference>
<keyword evidence="2" id="KW-1185">Reference proteome</keyword>
<reference evidence="1" key="2">
    <citation type="submission" date="2020-06" db="EMBL/GenBank/DDBJ databases">
        <title>Helianthus annuus Genome sequencing and assembly Release 2.</title>
        <authorList>
            <person name="Gouzy J."/>
            <person name="Langlade N."/>
            <person name="Munos S."/>
        </authorList>
    </citation>
    <scope>NUCLEOTIDE SEQUENCE</scope>
    <source>
        <tissue evidence="1">Leaves</tissue>
    </source>
</reference>
<accession>A0A9K3JZG2</accession>
<sequence>MIQLTILLVRMFLRWPAKFHYALQRVRNLGSFKCMSMIHCTKLKIDFVFLIVMFNVDCPQMLSHFLRVH</sequence>
<comment type="caution">
    <text evidence="1">The sequence shown here is derived from an EMBL/GenBank/DDBJ whole genome shotgun (WGS) entry which is preliminary data.</text>
</comment>
<gene>
    <name evidence="1" type="ORF">HanXRQr2_Chr00c084g0833741</name>
</gene>
<evidence type="ECO:0000313" key="1">
    <source>
        <dbReference type="EMBL" id="KAF5824191.1"/>
    </source>
</evidence>
<name>A0A9K3JZG2_HELAN</name>
<organism evidence="1 2">
    <name type="scientific">Helianthus annuus</name>
    <name type="common">Common sunflower</name>
    <dbReference type="NCBI Taxonomy" id="4232"/>
    <lineage>
        <taxon>Eukaryota</taxon>
        <taxon>Viridiplantae</taxon>
        <taxon>Streptophyta</taxon>
        <taxon>Embryophyta</taxon>
        <taxon>Tracheophyta</taxon>
        <taxon>Spermatophyta</taxon>
        <taxon>Magnoliopsida</taxon>
        <taxon>eudicotyledons</taxon>
        <taxon>Gunneridae</taxon>
        <taxon>Pentapetalae</taxon>
        <taxon>asterids</taxon>
        <taxon>campanulids</taxon>
        <taxon>Asterales</taxon>
        <taxon>Asteraceae</taxon>
        <taxon>Asteroideae</taxon>
        <taxon>Heliantheae alliance</taxon>
        <taxon>Heliantheae</taxon>
        <taxon>Helianthus</taxon>
    </lineage>
</organism>
<dbReference type="EMBL" id="MNCJ02000084">
    <property type="protein sequence ID" value="KAF5824191.1"/>
    <property type="molecule type" value="Genomic_DNA"/>
</dbReference>
<proteinExistence type="predicted"/>
<dbReference type="AlphaFoldDB" id="A0A9K3JZG2"/>
<reference evidence="1" key="1">
    <citation type="journal article" date="2017" name="Nature">
        <title>The sunflower genome provides insights into oil metabolism, flowering and Asterid evolution.</title>
        <authorList>
            <person name="Badouin H."/>
            <person name="Gouzy J."/>
            <person name="Grassa C.J."/>
            <person name="Murat F."/>
            <person name="Staton S.E."/>
            <person name="Cottret L."/>
            <person name="Lelandais-Briere C."/>
            <person name="Owens G.L."/>
            <person name="Carrere S."/>
            <person name="Mayjonade B."/>
            <person name="Legrand L."/>
            <person name="Gill N."/>
            <person name="Kane N.C."/>
            <person name="Bowers J.E."/>
            <person name="Hubner S."/>
            <person name="Bellec A."/>
            <person name="Berard A."/>
            <person name="Berges H."/>
            <person name="Blanchet N."/>
            <person name="Boniface M.C."/>
            <person name="Brunel D."/>
            <person name="Catrice O."/>
            <person name="Chaidir N."/>
            <person name="Claudel C."/>
            <person name="Donnadieu C."/>
            <person name="Faraut T."/>
            <person name="Fievet G."/>
            <person name="Helmstetter N."/>
            <person name="King M."/>
            <person name="Knapp S.J."/>
            <person name="Lai Z."/>
            <person name="Le Paslier M.C."/>
            <person name="Lippi Y."/>
            <person name="Lorenzon L."/>
            <person name="Mandel J.R."/>
            <person name="Marage G."/>
            <person name="Marchand G."/>
            <person name="Marquand E."/>
            <person name="Bret-Mestries E."/>
            <person name="Morien E."/>
            <person name="Nambeesan S."/>
            <person name="Nguyen T."/>
            <person name="Pegot-Espagnet P."/>
            <person name="Pouilly N."/>
            <person name="Raftis F."/>
            <person name="Sallet E."/>
            <person name="Schiex T."/>
            <person name="Thomas J."/>
            <person name="Vandecasteele C."/>
            <person name="Vares D."/>
            <person name="Vear F."/>
            <person name="Vautrin S."/>
            <person name="Crespi M."/>
            <person name="Mangin B."/>
            <person name="Burke J.M."/>
            <person name="Salse J."/>
            <person name="Munos S."/>
            <person name="Vincourt P."/>
            <person name="Rieseberg L.H."/>
            <person name="Langlade N.B."/>
        </authorList>
    </citation>
    <scope>NUCLEOTIDE SEQUENCE</scope>
    <source>
        <tissue evidence="1">Leaves</tissue>
    </source>
</reference>
<evidence type="ECO:0000313" key="2">
    <source>
        <dbReference type="Proteomes" id="UP000215914"/>
    </source>
</evidence>